<accession>A0ABT1P5Q4</accession>
<dbReference type="RefSeq" id="WP_255924646.1">
    <property type="nucleotide sequence ID" value="NZ_JANFNH010000001.1"/>
</dbReference>
<dbReference type="SUPFAM" id="SSF63817">
    <property type="entry name" value="Sortase"/>
    <property type="match status" value="1"/>
</dbReference>
<sequence length="221" mass="22432">MATTVAAVLALAGAVGLGFGYEEWRASSRPPAELAAPGSTAPGGTAPTSSAPGSSAKPSGGLTLARSVPVRLDIPAIGVHTSLMQLGLNSDRTVQVPPIESNSPAGWYQFSPTPGQLGPSVILGHVTLGNFGPGVFFRLAALHTGDKVSVSRADGSVAVFSVDQTAEYPKEKFPSQAVYGNIDHAGLRLITCGGPKNPTTHAYPDNVVVFASLVSATSAKA</sequence>
<dbReference type="CDD" id="cd05829">
    <property type="entry name" value="Sortase_F"/>
    <property type="match status" value="1"/>
</dbReference>
<reference evidence="3 4" key="1">
    <citation type="submission" date="2022-06" db="EMBL/GenBank/DDBJ databases">
        <title>Draft genome sequence of type strain Streptomyces rubrisoli DSM 42083.</title>
        <authorList>
            <person name="Duangmal K."/>
            <person name="Klaysubun C."/>
        </authorList>
    </citation>
    <scope>NUCLEOTIDE SEQUENCE [LARGE SCALE GENOMIC DNA]</scope>
    <source>
        <strain evidence="3 4">DSM 42083</strain>
    </source>
</reference>
<evidence type="ECO:0000313" key="4">
    <source>
        <dbReference type="Proteomes" id="UP001206206"/>
    </source>
</evidence>
<keyword evidence="1" id="KW-0378">Hydrolase</keyword>
<dbReference type="InterPro" id="IPR023365">
    <property type="entry name" value="Sortase_dom-sf"/>
</dbReference>
<gene>
    <name evidence="3" type="ORF">NON19_01355</name>
</gene>
<name>A0ABT1P5Q4_9ACTN</name>
<dbReference type="InterPro" id="IPR042001">
    <property type="entry name" value="Sortase_F"/>
</dbReference>
<dbReference type="InterPro" id="IPR005754">
    <property type="entry name" value="Sortase"/>
</dbReference>
<dbReference type="EMBL" id="JANFNH010000001">
    <property type="protein sequence ID" value="MCQ4040701.1"/>
    <property type="molecule type" value="Genomic_DNA"/>
</dbReference>
<dbReference type="Proteomes" id="UP001206206">
    <property type="component" value="Unassembled WGS sequence"/>
</dbReference>
<proteinExistence type="predicted"/>
<protein>
    <submittedName>
        <fullName evidence="3">Class F sortase</fullName>
    </submittedName>
</protein>
<feature type="compositionally biased region" description="Low complexity" evidence="2">
    <location>
        <begin position="35"/>
        <end position="61"/>
    </location>
</feature>
<comment type="caution">
    <text evidence="3">The sequence shown here is derived from an EMBL/GenBank/DDBJ whole genome shotgun (WGS) entry which is preliminary data.</text>
</comment>
<dbReference type="Pfam" id="PF04203">
    <property type="entry name" value="Sortase"/>
    <property type="match status" value="1"/>
</dbReference>
<evidence type="ECO:0000256" key="2">
    <source>
        <dbReference type="SAM" id="MobiDB-lite"/>
    </source>
</evidence>
<evidence type="ECO:0000256" key="1">
    <source>
        <dbReference type="ARBA" id="ARBA00022801"/>
    </source>
</evidence>
<dbReference type="Gene3D" id="2.40.260.10">
    <property type="entry name" value="Sortase"/>
    <property type="match status" value="1"/>
</dbReference>
<feature type="region of interest" description="Disordered" evidence="2">
    <location>
        <begin position="30"/>
        <end position="62"/>
    </location>
</feature>
<organism evidence="3 4">
    <name type="scientific">Streptantibioticus rubrisoli</name>
    <dbReference type="NCBI Taxonomy" id="1387313"/>
    <lineage>
        <taxon>Bacteria</taxon>
        <taxon>Bacillati</taxon>
        <taxon>Actinomycetota</taxon>
        <taxon>Actinomycetes</taxon>
        <taxon>Kitasatosporales</taxon>
        <taxon>Streptomycetaceae</taxon>
        <taxon>Streptantibioticus</taxon>
    </lineage>
</organism>
<dbReference type="NCBIfam" id="NF033748">
    <property type="entry name" value="class_F_sortase"/>
    <property type="match status" value="1"/>
</dbReference>
<evidence type="ECO:0000313" key="3">
    <source>
        <dbReference type="EMBL" id="MCQ4040701.1"/>
    </source>
</evidence>
<keyword evidence="4" id="KW-1185">Reference proteome</keyword>